<dbReference type="RefSeq" id="WP_145081765.1">
    <property type="nucleotide sequence ID" value="NZ_CP036298.1"/>
</dbReference>
<protein>
    <submittedName>
        <fullName evidence="2">NACHT domain protein</fullName>
    </submittedName>
</protein>
<dbReference type="Pfam" id="PF05729">
    <property type="entry name" value="NACHT"/>
    <property type="match status" value="1"/>
</dbReference>
<proteinExistence type="predicted"/>
<dbReference type="SUPFAM" id="SSF52540">
    <property type="entry name" value="P-loop containing nucleoside triphosphate hydrolases"/>
    <property type="match status" value="1"/>
</dbReference>
<sequence length="2093" mass="233681">MSNANLVRYSRDGDQFHYLWAARHCLQLLSSESDLVSISIEGPSPNERQGEPPTDVGEEVIDIAEYFGSENIRDARLIRYMQLKHSTQRSSEPWTASGLQKTVEGFAKRYKDLLQSFPADGLAAKLQFWFVTNRPIGSDFTDTVADAAARVAARNPNEFNKLERFVGLHGDELTAFSKLLHFKGRQDDYWDQRNILFQEVSGYLPGADVDAPTQLKELVTRRALSEGESNPIITKTDVLRALKTDEGRLFPANCQIEILDSAIPRAQEANLIRKIVEAQSPVIVHASAGVGKTVFATRISRGLPDGSTGILFDCFGNGQYRNSLGYRHRHKDALVQIANELAAKGLCHLLIPTDHDDVSSYMRAFIHRLKQAATKVRLANANGLLCLVVDAADNAQMAAEEIGESRSFVRDLIRTKVPDNVRLVFLCRSHRQNALDPPVESICCELEPFSRDETAAHLRQTFAEANEHDIGEFHGLSSHNPRVQALALSRNNALSETLRLLGPNPTTVDDTIGSLLEGAIAKLKDNIGPIEKVQIDKLCAGLAVMRPLVPIPILSQMSGVDEGAIKSFAVDLGRPLLVAGDTIQFLDEPAETWFREKFKPSTDEMEGYIAGLTPLAKTSAYAASVLPQLLLESGRFSELVELALTSAALPETSPLEKRDVELQRLQFALKACLRIQRHLDAAKLALKAGGEMAGDDRSRRLLQANTDLAAAFLDSELIQELVSRRTFGSGWIGAHHAYEASLLSGRRELLGDARSRLRMAYEWLRNWSQLPSNEREDEKVSDEDIVELTLADINIHGPESGAHNLRSWRPRDVAFRVGKLVTRRLIDHGRFNEVEALAQAAGNNLCLVLAIAVELRRVQCTPPINVTQRALRLVANSRIKLSDGHAWDDRESALNAVTAIVEAGLQLGTSTNIEASEILSRYLPADPPRVLASRFSKAGVPILRAYCLRAALQNQVLALRDLAHSELRAEIDKENQHSRSSDLQEFQEDIGALLPWYQLWASTLIGRVTKATLEDELKRTRQASNSAGKDSYRDDFHTSNEIALLWLDVLHRLDAVDSKTLAAFTEWKSGLKRPLFTPTLTTLARLCGQKESTKANAIDFAIEAFNLTKEERADAESKSEGYINAARSILLVSRTDAAAFFNEAVEVASKIGDENLGRWDSILDLADRAARCDRPSPETAYHFARCAELTYDYVVRDKHFNWEATIEALCGLCPASTLAILSRWRDRGFGSSERILPIAITQLIKGGVLGARDALPLIGFRANWRYDQLLDSALSECASIDESADTAAYVFRYMKFSGGDFSAVMRCTSKHGIELNDLDEITEFEEAKRLVVQRRESEAATELMSYTQAPPAWTWDAVFSSHNLAEPDGLVLAYRNFRKMETPWIHENFFKEAIARVPAGSEALFIEAFANVPDFELFHLREFLEVALIGWKDRPATRLALETTLKVFCRRYCMHVAKNRHYEVMPFTTACTLAGINESELVDAVLDAVGQSSALANSDRLFSLVGLLATKLSEDEALETLDFGLHLLTPILEDRDGDGPWSNELLPPTDTKVALAGYIWTSMAAPEAALRWEGSHVVLGLATLGRQDLISHIFNYAIKRQGVPFVDARLPFYGLHAFQWFLIGVARAATEFPEAFVPFADQIVDWAIKDQTHVLIRLLAARSALALMNNGGLADKNGLKDRLVNINQSPYPIVDSKTYDRGRTKTKVQTPTSDDDRFYFGFDIGPYWYAPIGEVFALSQDEIESEALKIIRNSFGSKASGRSDDDERSKRGLYEEGHTLHSHGSYPRVDNLHFYYSYHAMMMVAGNLLASTPTYRDSEYGEIDKFADRLDRHDLSRGDGRWLWDRRDPVPVARYSWQDRTKDDGTDYRITSDDFDEALNIGGMLNVWGTWTTTDSKFEQSNRVYSALVTPDKSHSLLRALGTAGNVYDYAIPNAGSDMEIDKFGFALKGWVVDHCRDQGLDGMDRWSGGISFPPPSPARFVVDLMSVTADLDDRFWRNSAASVVMASKVWGQYDEAKRHESSNPERGSLLQATLDFVVDLLARLGRDLIIEVQIDRRRQRRPYESSLENDNERIPTKAKLYLLGTDGQFRTL</sequence>
<dbReference type="NCBIfam" id="NF041816">
    <property type="entry name" value="Avs3a"/>
    <property type="match status" value="1"/>
</dbReference>
<evidence type="ECO:0000313" key="3">
    <source>
        <dbReference type="Proteomes" id="UP000318017"/>
    </source>
</evidence>
<dbReference type="KEGG" id="ahel:Q31a_43350"/>
<accession>A0A518GBJ3</accession>
<dbReference type="EMBL" id="CP036298">
    <property type="protein sequence ID" value="QDV25965.1"/>
    <property type="molecule type" value="Genomic_DNA"/>
</dbReference>
<dbReference type="Proteomes" id="UP000318017">
    <property type="component" value="Chromosome"/>
</dbReference>
<dbReference type="InterPro" id="IPR007111">
    <property type="entry name" value="NACHT_NTPase"/>
</dbReference>
<name>A0A518GBJ3_9BACT</name>
<dbReference type="OrthoDB" id="4770405at2"/>
<evidence type="ECO:0000313" key="2">
    <source>
        <dbReference type="EMBL" id="QDV25965.1"/>
    </source>
</evidence>
<dbReference type="InterPro" id="IPR027417">
    <property type="entry name" value="P-loop_NTPase"/>
</dbReference>
<gene>
    <name evidence="2" type="ORF">Q31a_43350</name>
</gene>
<keyword evidence="3" id="KW-1185">Reference proteome</keyword>
<feature type="domain" description="NACHT" evidence="1">
    <location>
        <begin position="281"/>
        <end position="464"/>
    </location>
</feature>
<organism evidence="2 3">
    <name type="scientific">Aureliella helgolandensis</name>
    <dbReference type="NCBI Taxonomy" id="2527968"/>
    <lineage>
        <taxon>Bacteria</taxon>
        <taxon>Pseudomonadati</taxon>
        <taxon>Planctomycetota</taxon>
        <taxon>Planctomycetia</taxon>
        <taxon>Pirellulales</taxon>
        <taxon>Pirellulaceae</taxon>
        <taxon>Aureliella</taxon>
    </lineage>
</organism>
<evidence type="ECO:0000259" key="1">
    <source>
        <dbReference type="Pfam" id="PF05729"/>
    </source>
</evidence>
<reference evidence="2 3" key="1">
    <citation type="submission" date="2019-02" db="EMBL/GenBank/DDBJ databases">
        <title>Deep-cultivation of Planctomycetes and their phenomic and genomic characterization uncovers novel biology.</title>
        <authorList>
            <person name="Wiegand S."/>
            <person name="Jogler M."/>
            <person name="Boedeker C."/>
            <person name="Pinto D."/>
            <person name="Vollmers J."/>
            <person name="Rivas-Marin E."/>
            <person name="Kohn T."/>
            <person name="Peeters S.H."/>
            <person name="Heuer A."/>
            <person name="Rast P."/>
            <person name="Oberbeckmann S."/>
            <person name="Bunk B."/>
            <person name="Jeske O."/>
            <person name="Meyerdierks A."/>
            <person name="Storesund J.E."/>
            <person name="Kallscheuer N."/>
            <person name="Luecker S."/>
            <person name="Lage O.M."/>
            <person name="Pohl T."/>
            <person name="Merkel B.J."/>
            <person name="Hornburger P."/>
            <person name="Mueller R.-W."/>
            <person name="Bruemmer F."/>
            <person name="Labrenz M."/>
            <person name="Spormann A.M."/>
            <person name="Op den Camp H."/>
            <person name="Overmann J."/>
            <person name="Amann R."/>
            <person name="Jetten M.S.M."/>
            <person name="Mascher T."/>
            <person name="Medema M.H."/>
            <person name="Devos D.P."/>
            <person name="Kaster A.-K."/>
            <person name="Ovreas L."/>
            <person name="Rohde M."/>
            <person name="Galperin M.Y."/>
            <person name="Jogler C."/>
        </authorList>
    </citation>
    <scope>NUCLEOTIDE SEQUENCE [LARGE SCALE GENOMIC DNA]</scope>
    <source>
        <strain evidence="2 3">Q31a</strain>
    </source>
</reference>